<gene>
    <name evidence="2" type="ORF">Q7C36_017216</name>
</gene>
<dbReference type="InterPro" id="IPR031518">
    <property type="entry name" value="DUF4693"/>
</dbReference>
<evidence type="ECO:0000256" key="1">
    <source>
        <dbReference type="SAM" id="MobiDB-lite"/>
    </source>
</evidence>
<dbReference type="AlphaFoldDB" id="A0AA88SEM2"/>
<evidence type="ECO:0008006" key="4">
    <source>
        <dbReference type="Google" id="ProtNLM"/>
    </source>
</evidence>
<dbReference type="Proteomes" id="UP001187315">
    <property type="component" value="Unassembled WGS sequence"/>
</dbReference>
<dbReference type="Pfam" id="PF15764">
    <property type="entry name" value="DUF4693"/>
    <property type="match status" value="1"/>
</dbReference>
<accession>A0AA88SEM2</accession>
<feature type="compositionally biased region" description="Polar residues" evidence="1">
    <location>
        <begin position="137"/>
        <end position="149"/>
    </location>
</feature>
<evidence type="ECO:0000313" key="2">
    <source>
        <dbReference type="EMBL" id="KAK2829226.1"/>
    </source>
</evidence>
<feature type="region of interest" description="Disordered" evidence="1">
    <location>
        <begin position="137"/>
        <end position="170"/>
    </location>
</feature>
<feature type="compositionally biased region" description="Polar residues" evidence="1">
    <location>
        <begin position="258"/>
        <end position="271"/>
    </location>
</feature>
<sequence length="509" mass="57158">MFDVIAALRSILSDLLFRTLVYNTCIGRFLFHFLVCDLKLPLYEASVLNQRYIMSSPVGEAIRLCRDEELKLTQTIRQYKDILRSMKTRVKDSSEAETPTSVNHHDVPLEERQEVELLEQALKKAFKIRSNSAVGSNYQEKTFSGSSARNAPAVNDSGKRNPQKSSLTFEVKGSCQRGEQLKRSAACGDSAARQDLGKTVPSSRPTIKGKQSGIKPFSTQKTTRVNVQIKPCQMTRSSLDRGVKNTSVSSSEERTSSDQQIKMQSVTSSPKEQWVPSPFLPSWQTQRAKKNKLWNKVLTRHSKAVPERDHFKKRLISTFPTEWASVHKATMEAELDVLTQLGLDLTHCYNAELQSHQMGWSPEPSTEKEYESLLMLAGLEKMMGLVIKEAGRLKKDWERKMAWWHGALCPLRSRVEWHLSGQPCLPPLLAYSSKVELEDLHSLRLQVAQLKLEIHMHQAMCDALLDLISDSSSSSGHLSATALRGVYSLLGEGGAQFPSLVLDIDSAQT</sequence>
<protein>
    <recommendedName>
        <fullName evidence="4">Tubulin epsilon and delta complex protein 2</fullName>
    </recommendedName>
</protein>
<dbReference type="PANTHER" id="PTHR14870">
    <property type="entry name" value="TUBULIN EPSILON AND DELTA COMPLEX PROTEIN 2"/>
    <property type="match status" value="1"/>
</dbReference>
<name>A0AA88SEM2_TACVA</name>
<organism evidence="2 3">
    <name type="scientific">Tachysurus vachellii</name>
    <name type="common">Darkbarbel catfish</name>
    <name type="synonym">Pelteobagrus vachellii</name>
    <dbReference type="NCBI Taxonomy" id="175792"/>
    <lineage>
        <taxon>Eukaryota</taxon>
        <taxon>Metazoa</taxon>
        <taxon>Chordata</taxon>
        <taxon>Craniata</taxon>
        <taxon>Vertebrata</taxon>
        <taxon>Euteleostomi</taxon>
        <taxon>Actinopterygii</taxon>
        <taxon>Neopterygii</taxon>
        <taxon>Teleostei</taxon>
        <taxon>Ostariophysi</taxon>
        <taxon>Siluriformes</taxon>
        <taxon>Bagridae</taxon>
        <taxon>Tachysurus</taxon>
    </lineage>
</organism>
<comment type="caution">
    <text evidence="2">The sequence shown here is derived from an EMBL/GenBank/DDBJ whole genome shotgun (WGS) entry which is preliminary data.</text>
</comment>
<evidence type="ECO:0000313" key="3">
    <source>
        <dbReference type="Proteomes" id="UP001187315"/>
    </source>
</evidence>
<dbReference type="EMBL" id="JAVHJS010000018">
    <property type="protein sequence ID" value="KAK2829226.1"/>
    <property type="molecule type" value="Genomic_DNA"/>
</dbReference>
<proteinExistence type="predicted"/>
<keyword evidence="3" id="KW-1185">Reference proteome</keyword>
<feature type="region of interest" description="Disordered" evidence="1">
    <location>
        <begin position="184"/>
        <end position="224"/>
    </location>
</feature>
<feature type="region of interest" description="Disordered" evidence="1">
    <location>
        <begin position="236"/>
        <end position="278"/>
    </location>
</feature>
<reference evidence="2" key="1">
    <citation type="submission" date="2023-08" db="EMBL/GenBank/DDBJ databases">
        <title>Pelteobagrus vachellii genome.</title>
        <authorList>
            <person name="Liu H."/>
        </authorList>
    </citation>
    <scope>NUCLEOTIDE SEQUENCE</scope>
    <source>
        <strain evidence="2">PRFRI_2022a</strain>
        <tissue evidence="2">Muscle</tissue>
    </source>
</reference>
<dbReference type="PANTHER" id="PTHR14870:SF1">
    <property type="entry name" value="TUBULIN EPSILON AND DELTA COMPLEX PROTEIN 2"/>
    <property type="match status" value="1"/>
</dbReference>